<sequence length="211" mass="23758">MYFVYTRRRDSEGRLIEGQWMGIRGWRQGLKGPLTKSEAQNIQAQIGAEIIPVEVEDFDGLILKAFEKVGIDPPEDLIEEFASEESGSEAADTVSEETRQKEEEIRELLDEHDEEEATQALEHAIELLSEEPTEASKVGSPEQEESLEDTIQPEKAAAEDREEDGPGPEWPGYNEAIEIMNDHGFDWMEAGGGRKTANVKDAWEEFGSQFK</sequence>
<reference evidence="3" key="1">
    <citation type="submission" date="2022-08" db="EMBL/GenBank/DDBJ databases">
        <title>Genomic Encyclopedia of Type Strains, Phase V (KMG-V): Genome sequencing to study the core and pangenomes of soil and plant-associated prokaryotes.</title>
        <authorList>
            <person name="Whitman W."/>
        </authorList>
    </citation>
    <scope>NUCLEOTIDE SEQUENCE</scope>
    <source>
        <strain evidence="3">SP3049</strain>
    </source>
</reference>
<dbReference type="Proteomes" id="UP001155057">
    <property type="component" value="Unassembled WGS sequence"/>
</dbReference>
<comment type="caution">
    <text evidence="3">The sequence shown here is derived from an EMBL/GenBank/DDBJ whole genome shotgun (WGS) entry which is preliminary data.</text>
</comment>
<name>A0A9X2TL68_9BACT</name>
<accession>A0A9X2TL68</accession>
<feature type="coiled-coil region" evidence="1">
    <location>
        <begin position="91"/>
        <end position="118"/>
    </location>
</feature>
<gene>
    <name evidence="3" type="ORF">GGP61_003171</name>
</gene>
<evidence type="ECO:0000256" key="2">
    <source>
        <dbReference type="SAM" id="MobiDB-lite"/>
    </source>
</evidence>
<feature type="region of interest" description="Disordered" evidence="2">
    <location>
        <begin position="129"/>
        <end position="178"/>
    </location>
</feature>
<organism evidence="3 4">
    <name type="scientific">Salinibacter ruber</name>
    <dbReference type="NCBI Taxonomy" id="146919"/>
    <lineage>
        <taxon>Bacteria</taxon>
        <taxon>Pseudomonadati</taxon>
        <taxon>Rhodothermota</taxon>
        <taxon>Rhodothermia</taxon>
        <taxon>Rhodothermales</taxon>
        <taxon>Salinibacteraceae</taxon>
        <taxon>Salinibacter</taxon>
    </lineage>
</organism>
<evidence type="ECO:0000313" key="3">
    <source>
        <dbReference type="EMBL" id="MCS3711538.1"/>
    </source>
</evidence>
<protein>
    <submittedName>
        <fullName evidence="3">Uncharacterized protein</fullName>
    </submittedName>
</protein>
<dbReference type="EMBL" id="JANUAE010000015">
    <property type="protein sequence ID" value="MCS3711538.1"/>
    <property type="molecule type" value="Genomic_DNA"/>
</dbReference>
<dbReference type="RefSeq" id="WP_259124354.1">
    <property type="nucleotide sequence ID" value="NZ_JANUAE010000015.1"/>
</dbReference>
<keyword evidence="1" id="KW-0175">Coiled coil</keyword>
<dbReference type="AlphaFoldDB" id="A0A9X2TL68"/>
<proteinExistence type="predicted"/>
<evidence type="ECO:0000313" key="4">
    <source>
        <dbReference type="Proteomes" id="UP001155057"/>
    </source>
</evidence>
<evidence type="ECO:0000256" key="1">
    <source>
        <dbReference type="SAM" id="Coils"/>
    </source>
</evidence>